<dbReference type="InterPro" id="IPR038696">
    <property type="entry name" value="IalB_sf"/>
</dbReference>
<sequence length="223" mass="23192">MAGGNGRRFQRSVETIPAKVFLMIPTMRFVRRGLSALAGAALAAGLVSGPAMAQTKPADPKAAPAATGPTATTATYGDWVVRCAVPPGKTDAEKVCETAEGIQVQGREGLLAQVVFGRLSKDAPWRLIIQLPNGVFIPAGATFFLTADAKQGDDAGDGLKATFKRCTEACFADVELTADQMTDLKAAKGPGRIEFVDGNRQRIAIPISFAGLPGALDAAANPH</sequence>
<gene>
    <name evidence="1" type="ORF">SAMN02745172_01530</name>
</gene>
<dbReference type="OrthoDB" id="7269060at2"/>
<proteinExistence type="predicted"/>
<name>A0A1M7ZFL4_9HYPH</name>
<dbReference type="EMBL" id="FRXO01000002">
    <property type="protein sequence ID" value="SHO63663.1"/>
    <property type="molecule type" value="Genomic_DNA"/>
</dbReference>
<reference evidence="1 2" key="1">
    <citation type="submission" date="2016-12" db="EMBL/GenBank/DDBJ databases">
        <authorList>
            <person name="Song W.-J."/>
            <person name="Kurnit D.M."/>
        </authorList>
    </citation>
    <scope>NUCLEOTIDE SEQUENCE [LARGE SCALE GENOMIC DNA]</scope>
    <source>
        <strain evidence="1 2">DSM 19599</strain>
    </source>
</reference>
<dbReference type="STRING" id="1123029.SAMN02745172_01530"/>
<dbReference type="InterPro" id="IPR010642">
    <property type="entry name" value="Invasion_prot_B"/>
</dbReference>
<dbReference type="Proteomes" id="UP000186406">
    <property type="component" value="Unassembled WGS sequence"/>
</dbReference>
<protein>
    <submittedName>
        <fullName evidence="1">Invasion protein IalB, involved in pathogenesis</fullName>
    </submittedName>
</protein>
<organism evidence="1 2">
    <name type="scientific">Pseudoxanthobacter soli DSM 19599</name>
    <dbReference type="NCBI Taxonomy" id="1123029"/>
    <lineage>
        <taxon>Bacteria</taxon>
        <taxon>Pseudomonadati</taxon>
        <taxon>Pseudomonadota</taxon>
        <taxon>Alphaproteobacteria</taxon>
        <taxon>Hyphomicrobiales</taxon>
        <taxon>Segnochrobactraceae</taxon>
        <taxon>Pseudoxanthobacter</taxon>
    </lineage>
</organism>
<evidence type="ECO:0000313" key="1">
    <source>
        <dbReference type="EMBL" id="SHO63663.1"/>
    </source>
</evidence>
<dbReference type="Gene3D" id="2.60.40.1880">
    <property type="entry name" value="Invasion associated locus B (IalB) protein"/>
    <property type="match status" value="1"/>
</dbReference>
<accession>A0A1M7ZFL4</accession>
<evidence type="ECO:0000313" key="2">
    <source>
        <dbReference type="Proteomes" id="UP000186406"/>
    </source>
</evidence>
<keyword evidence="2" id="KW-1185">Reference proteome</keyword>
<dbReference type="Pfam" id="PF06776">
    <property type="entry name" value="IalB"/>
    <property type="match status" value="1"/>
</dbReference>
<dbReference type="AlphaFoldDB" id="A0A1M7ZFL4"/>